<feature type="domain" description="Novel STAND NTPase 1" evidence="5">
    <location>
        <begin position="10"/>
        <end position="440"/>
    </location>
</feature>
<keyword evidence="1 3" id="KW-0853">WD repeat</keyword>
<feature type="repeat" description="WD" evidence="3">
    <location>
        <begin position="1254"/>
        <end position="1295"/>
    </location>
</feature>
<evidence type="ECO:0000256" key="1">
    <source>
        <dbReference type="ARBA" id="ARBA00022574"/>
    </source>
</evidence>
<keyword evidence="2" id="KW-0677">Repeat</keyword>
<evidence type="ECO:0000256" key="3">
    <source>
        <dbReference type="PROSITE-ProRule" id="PRU00221"/>
    </source>
</evidence>
<dbReference type="InterPro" id="IPR001680">
    <property type="entry name" value="WD40_rpt"/>
</dbReference>
<dbReference type="SMART" id="SM00320">
    <property type="entry name" value="WD40"/>
    <property type="match status" value="10"/>
</dbReference>
<dbReference type="InterPro" id="IPR011044">
    <property type="entry name" value="Quino_amine_DH_bsu"/>
</dbReference>
<dbReference type="SUPFAM" id="SSF50969">
    <property type="entry name" value="YVTN repeat-like/Quinoprotein amine dehydrogenase"/>
    <property type="match status" value="1"/>
</dbReference>
<feature type="repeat" description="WD" evidence="3">
    <location>
        <begin position="1213"/>
        <end position="1244"/>
    </location>
</feature>
<name>A0A1W2BXS8_9RHOB</name>
<dbReference type="SUPFAM" id="SSF52540">
    <property type="entry name" value="P-loop containing nucleoside triphosphate hydrolases"/>
    <property type="match status" value="1"/>
</dbReference>
<sequence length="1354" mass="148315">MDQPAESLTPYPGLRSFLRSEFDIFYGRDDHVSDMLDKLAKNQFLCVTGPSGCGKSSLARTGLFNALEAGFLGDRGSDWIYCDLYPETDPLDRLASALAKAIVTGESGRGTPDPNDEQVPVVEELRNLFLNHIERRSSNLNEALDGITLLEGRPIVILVDQFEEIFRYAQDDPHEASRFVDVLLKTTAALRDVYVVITIRTDELEKCSRYSGLTSAINHSQFLTPTLDRFQMQEAIEGPISLFGGTIEPELAVWLLNGLEEQLDKLPLMQHALRLLYIDARRKQPEGHVTIGLSDFFRAFDIPETPGQSRSGGHDALRMSLSHRLDKIYNRLSSHDQKITRGLFCALTTLNSRGRDIRRPIKLGEAAATLDCSFDELVAVISAFKDGTESYLRVAGEFDGIDPDDTVDVTHECVLRLWQPLRDTWLPEESASASNIRFLARLAYDRETTARGGLWDRLIGSGLLRKNARKRHSEWWATRRPNAAWAERHLAHLNWVDDSGTLSPRDVFERVRGFVRKSERYAVYEKATLFGVTALALLVGAVIVVERAGDRRALAQAELESLQKSEELAQAKLLLAEQKAQQEEADAWATKQEAARQTLSAVQPTSYAQDPFDVAFRAASALDYAIEVNLDPASLDFGQRQLRQSLTYIHELRRFGHGPGAVNAVYAASFLDGGTQIVTLTEGLELFVWDRYDNSKPIRVVPLAQSLSRGDGLQGRSMAVAADGAIAVGTQRGAVLLVESLTNGGAPPTVTELYAGPAEWGYATISKLDFSADGRFLIGGSLTGHIHVWQRLATGRWGHHRIFTSRNLVARGDGETLDLADGSEYAPPSARIWSVAFSPDGVVAAFGRQDGIVCLMTPDGLATTCSNEGHSQAVKGLSFAPDGNILASGGNDDAVRLWRLSRPAGDTSGLPAVSLSDGRLWQDSDIWDLSFNNQGSLLAATSWDGTTFLYRTDEWRPLTILRSHQRAPRTVEFAPENSEVLTAALDNTARIWTPFASRLTDYSLSGRVSGNSAQVQSLAMGPEGKWVGYTDRTTIWSKAKNDKATPIYVASEADASPQMLASSQASDVMMASMYAPAVRTFRRTATGEWTDLETRLTGDALNFRKRGRKLAMSDDGQRFAVDVGGSDGEWILVCETGSDACGSAKSDHIALVRFQAEVETSRSEGHACRRPAFPTSLALSPDGARLAVGGSDCNIRLYDLDVETGAGTLAKLAQYHVGNITALDFSSDGSFVVAGSADWQGSVWWPETDTIRLLQEHRSKLTGARALPTGEFVATISNDEHLIIWDTATGAPQADYQSFTETLNALDVRGTDDGIKLAVGTRGGNVVVQQFFVAPQKFLDFARTTLDAITGNDK</sequence>
<gene>
    <name evidence="6" type="ORF">SAMN06295998_10557</name>
</gene>
<keyword evidence="4" id="KW-0175">Coiled coil</keyword>
<dbReference type="InterPro" id="IPR027417">
    <property type="entry name" value="P-loop_NTPase"/>
</dbReference>
<feature type="coiled-coil region" evidence="4">
    <location>
        <begin position="545"/>
        <end position="586"/>
    </location>
</feature>
<dbReference type="InterPro" id="IPR015943">
    <property type="entry name" value="WD40/YVTN_repeat-like_dom_sf"/>
</dbReference>
<dbReference type="InterPro" id="IPR036322">
    <property type="entry name" value="WD40_repeat_dom_sf"/>
</dbReference>
<dbReference type="Pfam" id="PF20703">
    <property type="entry name" value="nSTAND1"/>
    <property type="match status" value="1"/>
</dbReference>
<organism evidence="6 7">
    <name type="scientific">Primorskyibacter flagellatus</name>
    <dbReference type="NCBI Taxonomy" id="1387277"/>
    <lineage>
        <taxon>Bacteria</taxon>
        <taxon>Pseudomonadati</taxon>
        <taxon>Pseudomonadota</taxon>
        <taxon>Alphaproteobacteria</taxon>
        <taxon>Rhodobacterales</taxon>
        <taxon>Roseobacteraceae</taxon>
        <taxon>Primorskyibacter</taxon>
    </lineage>
</organism>
<evidence type="ECO:0000259" key="5">
    <source>
        <dbReference type="Pfam" id="PF20703"/>
    </source>
</evidence>
<feature type="repeat" description="WD" evidence="3">
    <location>
        <begin position="961"/>
        <end position="992"/>
    </location>
</feature>
<evidence type="ECO:0000313" key="6">
    <source>
        <dbReference type="EMBL" id="SMC77422.1"/>
    </source>
</evidence>
<dbReference type="PANTHER" id="PTHR19879:SF9">
    <property type="entry name" value="TRANSCRIPTION INITIATION FACTOR TFIID SUBUNIT 5"/>
    <property type="match status" value="1"/>
</dbReference>
<dbReference type="SUPFAM" id="SSF69322">
    <property type="entry name" value="Tricorn protease domain 2"/>
    <property type="match status" value="1"/>
</dbReference>
<dbReference type="Gene3D" id="3.40.50.300">
    <property type="entry name" value="P-loop containing nucleotide triphosphate hydrolases"/>
    <property type="match status" value="1"/>
</dbReference>
<dbReference type="SUPFAM" id="SSF50978">
    <property type="entry name" value="WD40 repeat-like"/>
    <property type="match status" value="1"/>
</dbReference>
<protein>
    <submittedName>
        <fullName evidence="6">WD40 repeat</fullName>
    </submittedName>
</protein>
<dbReference type="Proteomes" id="UP000192330">
    <property type="component" value="Unassembled WGS sequence"/>
</dbReference>
<feature type="repeat" description="WD" evidence="3">
    <location>
        <begin position="867"/>
        <end position="901"/>
    </location>
</feature>
<dbReference type="Gene3D" id="2.130.10.10">
    <property type="entry name" value="YVTN repeat-like/Quinoprotein amine dehydrogenase"/>
    <property type="match status" value="3"/>
</dbReference>
<dbReference type="STRING" id="1387277.SAMN06295998_10557"/>
<evidence type="ECO:0000256" key="4">
    <source>
        <dbReference type="SAM" id="Coils"/>
    </source>
</evidence>
<dbReference type="PROSITE" id="PS00678">
    <property type="entry name" value="WD_REPEATS_1"/>
    <property type="match status" value="1"/>
</dbReference>
<dbReference type="Pfam" id="PF00400">
    <property type="entry name" value="WD40"/>
    <property type="match status" value="6"/>
</dbReference>
<proteinExistence type="predicted"/>
<evidence type="ECO:0000256" key="2">
    <source>
        <dbReference type="ARBA" id="ARBA00022737"/>
    </source>
</evidence>
<dbReference type="InterPro" id="IPR049052">
    <property type="entry name" value="nSTAND1"/>
</dbReference>
<dbReference type="RefSeq" id="WP_179141459.1">
    <property type="nucleotide sequence ID" value="NZ_FWYD01000005.1"/>
</dbReference>
<dbReference type="PROSITE" id="PS50082">
    <property type="entry name" value="WD_REPEATS_2"/>
    <property type="match status" value="4"/>
</dbReference>
<dbReference type="EMBL" id="FWYD01000005">
    <property type="protein sequence ID" value="SMC77422.1"/>
    <property type="molecule type" value="Genomic_DNA"/>
</dbReference>
<accession>A0A1W2BXS8</accession>
<dbReference type="InterPro" id="IPR019775">
    <property type="entry name" value="WD40_repeat_CS"/>
</dbReference>
<evidence type="ECO:0000313" key="7">
    <source>
        <dbReference type="Proteomes" id="UP000192330"/>
    </source>
</evidence>
<dbReference type="PANTHER" id="PTHR19879">
    <property type="entry name" value="TRANSCRIPTION INITIATION FACTOR TFIID"/>
    <property type="match status" value="1"/>
</dbReference>
<dbReference type="PROSITE" id="PS50294">
    <property type="entry name" value="WD_REPEATS_REGION"/>
    <property type="match status" value="2"/>
</dbReference>
<reference evidence="6 7" key="1">
    <citation type="submission" date="2017-04" db="EMBL/GenBank/DDBJ databases">
        <authorList>
            <person name="Afonso C.L."/>
            <person name="Miller P.J."/>
            <person name="Scott M.A."/>
            <person name="Spackman E."/>
            <person name="Goraichik I."/>
            <person name="Dimitrov K.M."/>
            <person name="Suarez D.L."/>
            <person name="Swayne D.E."/>
        </authorList>
    </citation>
    <scope>NUCLEOTIDE SEQUENCE [LARGE SCALE GENOMIC DNA]</scope>
    <source>
        <strain evidence="6 7">CGMCC 1.12644</strain>
    </source>
</reference>
<keyword evidence="7" id="KW-1185">Reference proteome</keyword>